<evidence type="ECO:0000259" key="4">
    <source>
        <dbReference type="PROSITE" id="PS50835"/>
    </source>
</evidence>
<feature type="chain" id="PRO_5012166401" description="Ig-like domain-containing protein" evidence="3">
    <location>
        <begin position="29"/>
        <end position="357"/>
    </location>
</feature>
<feature type="signal peptide" evidence="3">
    <location>
        <begin position="1"/>
        <end position="28"/>
    </location>
</feature>
<dbReference type="InterPro" id="IPR007110">
    <property type="entry name" value="Ig-like_dom"/>
</dbReference>
<reference evidence="5 6" key="1">
    <citation type="submission" date="2016-02" db="EMBL/GenBank/DDBJ databases">
        <title>Band-tailed pigeon sequencing and assembly.</title>
        <authorList>
            <person name="Soares A.E."/>
            <person name="Novak B.J."/>
            <person name="Rice E.S."/>
            <person name="O'Connell B."/>
            <person name="Chang D."/>
            <person name="Weber S."/>
            <person name="Shapiro B."/>
        </authorList>
    </citation>
    <scope>NUCLEOTIDE SEQUENCE [LARGE SCALE GENOMIC DNA]</scope>
    <source>
        <strain evidence="5">BTP2013</strain>
        <tissue evidence="5">Blood</tissue>
    </source>
</reference>
<feature type="compositionally biased region" description="Polar residues" evidence="1">
    <location>
        <begin position="97"/>
        <end position="116"/>
    </location>
</feature>
<proteinExistence type="predicted"/>
<evidence type="ECO:0000256" key="2">
    <source>
        <dbReference type="SAM" id="Phobius"/>
    </source>
</evidence>
<gene>
    <name evidence="5" type="ORF">AV530_015027</name>
</gene>
<dbReference type="InterPro" id="IPR013783">
    <property type="entry name" value="Ig-like_fold"/>
</dbReference>
<dbReference type="InterPro" id="IPR036179">
    <property type="entry name" value="Ig-like_dom_sf"/>
</dbReference>
<organism evidence="5 6">
    <name type="scientific">Patagioenas fasciata monilis</name>
    <dbReference type="NCBI Taxonomy" id="372326"/>
    <lineage>
        <taxon>Eukaryota</taxon>
        <taxon>Metazoa</taxon>
        <taxon>Chordata</taxon>
        <taxon>Craniata</taxon>
        <taxon>Vertebrata</taxon>
        <taxon>Euteleostomi</taxon>
        <taxon>Archelosauria</taxon>
        <taxon>Archosauria</taxon>
        <taxon>Dinosauria</taxon>
        <taxon>Saurischia</taxon>
        <taxon>Theropoda</taxon>
        <taxon>Coelurosauria</taxon>
        <taxon>Aves</taxon>
        <taxon>Neognathae</taxon>
        <taxon>Neoaves</taxon>
        <taxon>Columbimorphae</taxon>
        <taxon>Columbiformes</taxon>
        <taxon>Columbidae</taxon>
        <taxon>Patagioenas</taxon>
    </lineage>
</organism>
<sequence>MEVQLASGLLPLLLLAWLPAGLTNQTSATIDVSVGLDVILQCLLQNSTTGEVKWFNITQNNGSEMEERSAQLLFHNLNKAHTGTYACRMKSTEPMVVNSNSDQNPGKTNKPTSAQRSTEEGPKKEKQKGWDGGTVSQPVESDIPMCCKFEIWSENFIVHVKWYKPACLESGNQTDTMALGENCTKLTSSYKSVASAGLCGCRMFITRINSTDTGDGTQEAVPTCGPGAFQTNVTEKETWTALCAGLYYPLCIIFGLVVGTLLYMPIICFLLWQRRRNKKGKLTSRQVAEENQLSTAAPVTGTEDLTYANLKFEKKGTKPASCDIVYTEIKPLQQQQKSRDAGAADAGVAVSPEGDGK</sequence>
<feature type="region of interest" description="Disordered" evidence="1">
    <location>
        <begin position="96"/>
        <end position="136"/>
    </location>
</feature>
<dbReference type="Gene3D" id="2.60.40.10">
    <property type="entry name" value="Immunoglobulins"/>
    <property type="match status" value="1"/>
</dbReference>
<evidence type="ECO:0000313" key="5">
    <source>
        <dbReference type="EMBL" id="OPJ78025.1"/>
    </source>
</evidence>
<dbReference type="PROSITE" id="PS50835">
    <property type="entry name" value="IG_LIKE"/>
    <property type="match status" value="1"/>
</dbReference>
<keyword evidence="2" id="KW-0472">Membrane</keyword>
<keyword evidence="2" id="KW-1133">Transmembrane helix</keyword>
<dbReference type="EMBL" id="LSYS01005191">
    <property type="protein sequence ID" value="OPJ78025.1"/>
    <property type="molecule type" value="Genomic_DNA"/>
</dbReference>
<evidence type="ECO:0000256" key="1">
    <source>
        <dbReference type="SAM" id="MobiDB-lite"/>
    </source>
</evidence>
<dbReference type="SUPFAM" id="SSF48726">
    <property type="entry name" value="Immunoglobulin"/>
    <property type="match status" value="1"/>
</dbReference>
<keyword evidence="2" id="KW-0812">Transmembrane</keyword>
<dbReference type="AlphaFoldDB" id="A0A1V4K0Y7"/>
<accession>A0A1V4K0Y7</accession>
<dbReference type="Proteomes" id="UP000190648">
    <property type="component" value="Unassembled WGS sequence"/>
</dbReference>
<keyword evidence="6" id="KW-1185">Reference proteome</keyword>
<feature type="compositionally biased region" description="Basic and acidic residues" evidence="1">
    <location>
        <begin position="117"/>
        <end position="129"/>
    </location>
</feature>
<feature type="transmembrane region" description="Helical" evidence="2">
    <location>
        <begin position="246"/>
        <end position="272"/>
    </location>
</feature>
<feature type="domain" description="Ig-like" evidence="4">
    <location>
        <begin position="19"/>
        <end position="98"/>
    </location>
</feature>
<comment type="caution">
    <text evidence="5">The sequence shown here is derived from an EMBL/GenBank/DDBJ whole genome shotgun (WGS) entry which is preliminary data.</text>
</comment>
<keyword evidence="3" id="KW-0732">Signal</keyword>
<protein>
    <recommendedName>
        <fullName evidence="4">Ig-like domain-containing protein</fullName>
    </recommendedName>
</protein>
<name>A0A1V4K0Y7_PATFA</name>
<feature type="region of interest" description="Disordered" evidence="1">
    <location>
        <begin position="333"/>
        <end position="357"/>
    </location>
</feature>
<dbReference type="OrthoDB" id="9216452at2759"/>
<dbReference type="CDD" id="cd00096">
    <property type="entry name" value="Ig"/>
    <property type="match status" value="1"/>
</dbReference>
<evidence type="ECO:0000256" key="3">
    <source>
        <dbReference type="SAM" id="SignalP"/>
    </source>
</evidence>
<evidence type="ECO:0000313" key="6">
    <source>
        <dbReference type="Proteomes" id="UP000190648"/>
    </source>
</evidence>